<dbReference type="Proteomes" id="UP000193560">
    <property type="component" value="Unassembled WGS sequence"/>
</dbReference>
<dbReference type="PROSITE" id="PS51375">
    <property type="entry name" value="PPR"/>
    <property type="match status" value="4"/>
</dbReference>
<keyword evidence="1" id="KW-0677">Repeat</keyword>
<sequence length="1131" mass="129654">MNKQITVNVRSATQLYQNFWIESNSTQLHIQRFTTQINRSSLRYLCTRTTCQQNIASIPKKHTTSLPATPKWAQQQQQQQRLLTSIAGLCRHSRSNKLTRPYSSSDHQHQVAIPDTHLLSAALEQSDTATAHSLVDITLQLLRRNDPQLAWECYTDLGAKGLLRYVTTEQFNQLIKYFNHKTHHTEGLEYVLTMVEDMKHLGFQLGYKEKLLVMRLLGMNGKLKEMEKVFEDFGGSGDSKEHLLLALDPTGNISDMTTQGSKYKNNGKTGGEAQKPYNIILNSYQEYASVVGTKVVAQKSMHYYGEMLDLGIRPSIAVTRVLMENIRLGGSAGDTTELVWDWFWNKIGMNVGGKTRDLEPLLYKEMVMYFTGVGRPEYALEVNDIMTKKNMPKDQRMMNALIHKVGRAGDIDKSLSLLNDMMTTEGMVPNHITFNALIDIHTHKKPKPDFAGASRMYKMMQEVGLQPDIYTYGTLIDMFGKEGDLTMVRQLFLDMKSRQITPSHHIYSSLLECFINNDDQKSALDVMRIIRHGDKNNKSSSKRVQPNISSLMLKRDMRRALVLIDLIHEAGLPMDAQTFTPILSHYAGLGDVDGAHMVMNKMEKLNIEGTPHTYTSLLHTYSKAGDLEATEQLFDDYKRRWRPNGYAFNPLLYVYIKENKPEKVFATYQKMLKTSIKMTEHTYGILMYFYSQRRETRAVEALMNTMQANDIKPGPICWSVLMQSYFRTGRSADARQVMEQMVQDGAEPTWVTWTTLIKGLVNEGELDLAESVLRKTLERHGKQHDARLREIQQYFGNQAALANVNTRTGNRSLSHDIDVYTQQLPTTIEDLLDQQQLDLHQLPRTLPPGHIFTSLIRGYTNDGQFDKAREIFSTLRHWEVPINQVIYSTLMKLYLREERYDVVETIWTALRNYYKSSSAPSKVPQVYVDGLGNIPLPQWNQYGDGSNDDDDDERLLLAISDNTTVTTEDQPIGKEHERQSLSPFMLSTYLDSLLEQDRYDDIRVLWTTLEQEGYEFDEQNWNRYTVSLLNNGALSEACMLAYQRILEADEETTRRHTRPGDKSQYFLDSGERQHHLHYRTCQAFAQAFDIPGHTNMGAARLRSLVLEKINYLAKGDKATMAPSTSMNTIID</sequence>
<dbReference type="OrthoDB" id="185373at2759"/>
<keyword evidence="5" id="KW-1185">Reference proteome</keyword>
<dbReference type="Pfam" id="PF01535">
    <property type="entry name" value="PPR"/>
    <property type="match status" value="2"/>
</dbReference>
<dbReference type="SUPFAM" id="SSF48452">
    <property type="entry name" value="TPR-like"/>
    <property type="match status" value="1"/>
</dbReference>
<dbReference type="STRING" id="90262.A0A1X2IY46"/>
<feature type="repeat" description="PPR" evidence="2">
    <location>
        <begin position="610"/>
        <end position="640"/>
    </location>
</feature>
<gene>
    <name evidence="4" type="ORF">BCR42DRAFT_480188</name>
</gene>
<evidence type="ECO:0000313" key="4">
    <source>
        <dbReference type="EMBL" id="ORZ24256.1"/>
    </source>
</evidence>
<dbReference type="Pfam" id="PF13041">
    <property type="entry name" value="PPR_2"/>
    <property type="match status" value="1"/>
</dbReference>
<organism evidence="4 5">
    <name type="scientific">Absidia repens</name>
    <dbReference type="NCBI Taxonomy" id="90262"/>
    <lineage>
        <taxon>Eukaryota</taxon>
        <taxon>Fungi</taxon>
        <taxon>Fungi incertae sedis</taxon>
        <taxon>Mucoromycota</taxon>
        <taxon>Mucoromycotina</taxon>
        <taxon>Mucoromycetes</taxon>
        <taxon>Mucorales</taxon>
        <taxon>Cunninghamellaceae</taxon>
        <taxon>Absidia</taxon>
    </lineage>
</organism>
<dbReference type="PANTHER" id="PTHR47938">
    <property type="entry name" value="RESPIRATORY COMPLEX I CHAPERONE (CIA84), PUTATIVE (AFU_ORTHOLOGUE AFUA_2G06020)-RELATED"/>
    <property type="match status" value="1"/>
</dbReference>
<comment type="caution">
    <text evidence="4">The sequence shown here is derived from an EMBL/GenBank/DDBJ whole genome shotgun (WGS) entry which is preliminary data.</text>
</comment>
<dbReference type="Gene3D" id="1.25.40.10">
    <property type="entry name" value="Tetratricopeptide repeat domain"/>
    <property type="match status" value="4"/>
</dbReference>
<feature type="repeat" description="PPR" evidence="2">
    <location>
        <begin position="714"/>
        <end position="748"/>
    </location>
</feature>
<accession>A0A1X2IY46</accession>
<dbReference type="PANTHER" id="PTHR47938:SF35">
    <property type="entry name" value="PENTATRICOPEPTIDE REPEAT-CONTAINING PROTEIN 4, MITOCHONDRIAL-RELATED"/>
    <property type="match status" value="1"/>
</dbReference>
<dbReference type="GO" id="GO:0140053">
    <property type="term" value="P:mitochondrial gene expression"/>
    <property type="evidence" value="ECO:0007669"/>
    <property type="project" value="TreeGrafter"/>
</dbReference>
<protein>
    <recommendedName>
        <fullName evidence="3">PROP1-like PPR domain-containing protein</fullName>
    </recommendedName>
</protein>
<feature type="repeat" description="PPR" evidence="2">
    <location>
        <begin position="394"/>
        <end position="429"/>
    </location>
</feature>
<name>A0A1X2IY46_9FUNG</name>
<evidence type="ECO:0000256" key="2">
    <source>
        <dbReference type="PROSITE-ProRule" id="PRU00708"/>
    </source>
</evidence>
<dbReference type="InterPro" id="IPR011990">
    <property type="entry name" value="TPR-like_helical_dom_sf"/>
</dbReference>
<proteinExistence type="predicted"/>
<evidence type="ECO:0000256" key="1">
    <source>
        <dbReference type="ARBA" id="ARBA00022737"/>
    </source>
</evidence>
<feature type="repeat" description="PPR" evidence="2">
    <location>
        <begin position="468"/>
        <end position="502"/>
    </location>
</feature>
<reference evidence="4 5" key="1">
    <citation type="submission" date="2016-07" db="EMBL/GenBank/DDBJ databases">
        <title>Pervasive Adenine N6-methylation of Active Genes in Fungi.</title>
        <authorList>
            <consortium name="DOE Joint Genome Institute"/>
            <person name="Mondo S.J."/>
            <person name="Dannebaum R.O."/>
            <person name="Kuo R.C."/>
            <person name="Labutti K."/>
            <person name="Haridas S."/>
            <person name="Kuo A."/>
            <person name="Salamov A."/>
            <person name="Ahrendt S.R."/>
            <person name="Lipzen A."/>
            <person name="Sullivan W."/>
            <person name="Andreopoulos W.B."/>
            <person name="Clum A."/>
            <person name="Lindquist E."/>
            <person name="Daum C."/>
            <person name="Ramamoorthy G.K."/>
            <person name="Gryganskyi A."/>
            <person name="Culley D."/>
            <person name="Magnuson J.K."/>
            <person name="James T.Y."/>
            <person name="O'Malley M.A."/>
            <person name="Stajich J.E."/>
            <person name="Spatafora J.W."/>
            <person name="Visel A."/>
            <person name="Grigoriev I.V."/>
        </authorList>
    </citation>
    <scope>NUCLEOTIDE SEQUENCE [LARGE SCALE GENOMIC DNA]</scope>
    <source>
        <strain evidence="4 5">NRRL 1336</strain>
    </source>
</reference>
<dbReference type="GO" id="GO:0003729">
    <property type="term" value="F:mRNA binding"/>
    <property type="evidence" value="ECO:0007669"/>
    <property type="project" value="TreeGrafter"/>
</dbReference>
<evidence type="ECO:0000259" key="3">
    <source>
        <dbReference type="Pfam" id="PF17177"/>
    </source>
</evidence>
<evidence type="ECO:0000313" key="5">
    <source>
        <dbReference type="Proteomes" id="UP000193560"/>
    </source>
</evidence>
<dbReference type="GO" id="GO:0005739">
    <property type="term" value="C:mitochondrion"/>
    <property type="evidence" value="ECO:0007669"/>
    <property type="project" value="TreeGrafter"/>
</dbReference>
<dbReference type="Pfam" id="PF17177">
    <property type="entry name" value="PPR_long"/>
    <property type="match status" value="1"/>
</dbReference>
<feature type="domain" description="PROP1-like PPR" evidence="3">
    <location>
        <begin position="479"/>
        <end position="635"/>
    </location>
</feature>
<dbReference type="InterPro" id="IPR002885">
    <property type="entry name" value="PPR_rpt"/>
</dbReference>
<dbReference type="EMBL" id="MCGE01000002">
    <property type="protein sequence ID" value="ORZ24256.1"/>
    <property type="molecule type" value="Genomic_DNA"/>
</dbReference>
<dbReference type="AlphaFoldDB" id="A0A1X2IY46"/>
<dbReference type="NCBIfam" id="TIGR00756">
    <property type="entry name" value="PPR"/>
    <property type="match status" value="6"/>
</dbReference>
<dbReference type="InterPro" id="IPR033443">
    <property type="entry name" value="PROP1-like_PPR_dom"/>
</dbReference>